<comment type="catalytic activity">
    <reaction evidence="1">
        <text>ATP + protein L-histidine = ADP + protein N-phospho-L-histidine.</text>
        <dbReference type="EC" id="2.7.13.3"/>
    </reaction>
</comment>
<comment type="subcellular location">
    <subcellularLocation>
        <location evidence="2">Cell membrane</location>
    </subcellularLocation>
</comment>
<reference evidence="20 21" key="1">
    <citation type="journal article" date="2019" name="Int. J. Syst. Evol. Microbiol.">
        <title>Limnobaculum parvum gen. nov., sp. nov., isolated from a freshwater lake.</title>
        <authorList>
            <person name="Baek C."/>
            <person name="Shin S.K."/>
            <person name="Yi H."/>
        </authorList>
    </citation>
    <scope>NUCLEOTIDE SEQUENCE [LARGE SCALE GENOMIC DNA]</scope>
    <source>
        <strain evidence="20 21">HYN0051</strain>
    </source>
</reference>
<dbReference type="PANTHER" id="PTHR45453:SF1">
    <property type="entry name" value="PHOSPHATE REGULON SENSOR PROTEIN PHOR"/>
    <property type="match status" value="1"/>
</dbReference>
<keyword evidence="9 20" id="KW-0808">Transferase</keyword>
<evidence type="ECO:0000256" key="8">
    <source>
        <dbReference type="ARBA" id="ARBA00022592"/>
    </source>
</evidence>
<keyword evidence="11" id="KW-0547">Nucleotide-binding</keyword>
<dbReference type="Gene3D" id="1.10.287.130">
    <property type="match status" value="1"/>
</dbReference>
<evidence type="ECO:0000256" key="2">
    <source>
        <dbReference type="ARBA" id="ARBA00004236"/>
    </source>
</evidence>
<dbReference type="InterPro" id="IPR036097">
    <property type="entry name" value="HisK_dim/P_sf"/>
</dbReference>
<evidence type="ECO:0000256" key="1">
    <source>
        <dbReference type="ARBA" id="ARBA00000085"/>
    </source>
</evidence>
<evidence type="ECO:0000256" key="17">
    <source>
        <dbReference type="ARBA" id="ARBA00025207"/>
    </source>
</evidence>
<dbReference type="InterPro" id="IPR050351">
    <property type="entry name" value="BphY/WalK/GraS-like"/>
</dbReference>
<feature type="domain" description="Histidine kinase" evidence="19">
    <location>
        <begin position="210"/>
        <end position="419"/>
    </location>
</feature>
<evidence type="ECO:0000256" key="12">
    <source>
        <dbReference type="ARBA" id="ARBA00022777"/>
    </source>
</evidence>
<dbReference type="Pfam" id="PF11808">
    <property type="entry name" value="PhoR"/>
    <property type="match status" value="1"/>
</dbReference>
<evidence type="ECO:0000256" key="18">
    <source>
        <dbReference type="SAM" id="Phobius"/>
    </source>
</evidence>
<dbReference type="NCBIfam" id="TIGR00229">
    <property type="entry name" value="sensory_box"/>
    <property type="match status" value="1"/>
</dbReference>
<dbReference type="OrthoDB" id="9813151at2"/>
<dbReference type="GO" id="GO:0016036">
    <property type="term" value="P:cellular response to phosphate starvation"/>
    <property type="evidence" value="ECO:0007669"/>
    <property type="project" value="TreeGrafter"/>
</dbReference>
<dbReference type="GO" id="GO:0005524">
    <property type="term" value="F:ATP binding"/>
    <property type="evidence" value="ECO:0007669"/>
    <property type="project" value="UniProtKB-KW"/>
</dbReference>
<dbReference type="Pfam" id="PF00512">
    <property type="entry name" value="HisKA"/>
    <property type="match status" value="1"/>
</dbReference>
<evidence type="ECO:0000313" key="21">
    <source>
        <dbReference type="Proteomes" id="UP000244908"/>
    </source>
</evidence>
<dbReference type="PRINTS" id="PR00344">
    <property type="entry name" value="BCTRLSENSOR"/>
</dbReference>
<dbReference type="AlphaFoldDB" id="A0A2Y9TV71"/>
<keyword evidence="7" id="KW-0597">Phosphoprotein</keyword>
<dbReference type="GO" id="GO:0000155">
    <property type="term" value="F:phosphorelay sensor kinase activity"/>
    <property type="evidence" value="ECO:0007669"/>
    <property type="project" value="InterPro"/>
</dbReference>
<keyword evidence="6" id="KW-1003">Cell membrane</keyword>
<evidence type="ECO:0000256" key="9">
    <source>
        <dbReference type="ARBA" id="ARBA00022679"/>
    </source>
</evidence>
<evidence type="ECO:0000256" key="13">
    <source>
        <dbReference type="ARBA" id="ARBA00022840"/>
    </source>
</evidence>
<sequence>MLERLSWKRIVIELLLFCLPALLLSIFIGHLTQLLLISALCALLWHFYNLLKLSHWLWLDRSIMPPSGRGSWEPLFYGLYQMQHRNRQRRRELASLIKRFRSGAESLPDAVVLSTESGHIFWCNKLAQQMLGFRWPEDNGQHILNLIRYPQFAEFIKRKQFAEPLTLQFNHDSYIEFRVMSYDEGHMLISARDVSQIKQLEEVRRKFFTNVSHELKTPLTVLQGYIEMLGDDDTRPDIRHKALTSMKGQTERMSSLVNQLLTLSRIEAAPRYALNEKINVPVLLDNLAREANILSNGEHQLYFDVDAKLQVLGNQEQLYSAISNLVYNAIIHTPSGTDIYVSWKLTPRGAQFSVKDNGSGIEPQHIAHLTERFYRVDPSRSSQTGGSGLGLAIVKHVLNHHHSQLSIESQLGGGVSLGLCYRKNWWWNSSCFGV</sequence>
<keyword evidence="8" id="KW-0592">Phosphate transport</keyword>
<dbReference type="SUPFAM" id="SSF47384">
    <property type="entry name" value="Homodimeric domain of signal transducing histidine kinase"/>
    <property type="match status" value="1"/>
</dbReference>
<evidence type="ECO:0000256" key="4">
    <source>
        <dbReference type="ARBA" id="ARBA00019665"/>
    </source>
</evidence>
<dbReference type="FunFam" id="1.10.287.130:FF:000001">
    <property type="entry name" value="Two-component sensor histidine kinase"/>
    <property type="match status" value="1"/>
</dbReference>
<dbReference type="NCBIfam" id="NF008235">
    <property type="entry name" value="PRK11006.1"/>
    <property type="match status" value="1"/>
</dbReference>
<dbReference type="InterPro" id="IPR013767">
    <property type="entry name" value="PAS_fold"/>
</dbReference>
<dbReference type="Gene3D" id="3.30.450.20">
    <property type="entry name" value="PAS domain"/>
    <property type="match status" value="1"/>
</dbReference>
<dbReference type="InterPro" id="IPR005467">
    <property type="entry name" value="His_kinase_dom"/>
</dbReference>
<dbReference type="InterPro" id="IPR000014">
    <property type="entry name" value="PAS"/>
</dbReference>
<evidence type="ECO:0000256" key="5">
    <source>
        <dbReference type="ARBA" id="ARBA00022448"/>
    </source>
</evidence>
<dbReference type="InterPro" id="IPR021766">
    <property type="entry name" value="PhoR_N"/>
</dbReference>
<dbReference type="InterPro" id="IPR014310">
    <property type="entry name" value="Sig_transdc_His_kinase_PhoR"/>
</dbReference>
<keyword evidence="15" id="KW-0902">Two-component regulatory system</keyword>
<dbReference type="PANTHER" id="PTHR45453">
    <property type="entry name" value="PHOSPHATE REGULON SENSOR PROTEIN PHOR"/>
    <property type="match status" value="1"/>
</dbReference>
<dbReference type="InterPro" id="IPR035965">
    <property type="entry name" value="PAS-like_dom_sf"/>
</dbReference>
<dbReference type="SMART" id="SM00387">
    <property type="entry name" value="HATPase_c"/>
    <property type="match status" value="1"/>
</dbReference>
<dbReference type="SMART" id="SM00388">
    <property type="entry name" value="HisKA"/>
    <property type="match status" value="1"/>
</dbReference>
<dbReference type="NCBIfam" id="TIGR02966">
    <property type="entry name" value="phoR_proteo"/>
    <property type="match status" value="1"/>
</dbReference>
<evidence type="ECO:0000259" key="19">
    <source>
        <dbReference type="PROSITE" id="PS50109"/>
    </source>
</evidence>
<organism evidence="20 21">
    <name type="scientific">Limnobaculum parvum</name>
    <dbReference type="NCBI Taxonomy" id="2172103"/>
    <lineage>
        <taxon>Bacteria</taxon>
        <taxon>Pseudomonadati</taxon>
        <taxon>Pseudomonadota</taxon>
        <taxon>Gammaproteobacteria</taxon>
        <taxon>Enterobacterales</taxon>
        <taxon>Budviciaceae</taxon>
        <taxon>Limnobaculum</taxon>
    </lineage>
</organism>
<dbReference type="GO" id="GO:0006817">
    <property type="term" value="P:phosphate ion transport"/>
    <property type="evidence" value="ECO:0007669"/>
    <property type="project" value="UniProtKB-KW"/>
</dbReference>
<protein>
    <recommendedName>
        <fullName evidence="4">Phosphate regulon sensor protein PhoR</fullName>
        <ecNumber evidence="3">2.7.13.3</ecNumber>
    </recommendedName>
</protein>
<evidence type="ECO:0000256" key="15">
    <source>
        <dbReference type="ARBA" id="ARBA00023012"/>
    </source>
</evidence>
<comment type="function">
    <text evidence="17">Member of the two-component regulatory system PhoR/PhoB involved in the phosphate regulon genes expression. PhoR may function as a membrane-associated protein kinase that phosphorylates PhoB in response to environmental signals.</text>
</comment>
<keyword evidence="16 18" id="KW-0472">Membrane</keyword>
<dbReference type="EC" id="2.7.13.3" evidence="3"/>
<dbReference type="CDD" id="cd00082">
    <property type="entry name" value="HisKA"/>
    <property type="match status" value="1"/>
</dbReference>
<gene>
    <name evidence="20" type="primary">phoR</name>
    <name evidence="20" type="ORF">HYN51_01950</name>
</gene>
<keyword evidence="21" id="KW-1185">Reference proteome</keyword>
<dbReference type="InterPro" id="IPR003661">
    <property type="entry name" value="HisK_dim/P_dom"/>
</dbReference>
<dbReference type="GO" id="GO:0006355">
    <property type="term" value="P:regulation of DNA-templated transcription"/>
    <property type="evidence" value="ECO:0007669"/>
    <property type="project" value="InterPro"/>
</dbReference>
<dbReference type="InterPro" id="IPR004358">
    <property type="entry name" value="Sig_transdc_His_kin-like_C"/>
</dbReference>
<dbReference type="Pfam" id="PF02518">
    <property type="entry name" value="HATPase_c"/>
    <property type="match status" value="1"/>
</dbReference>
<dbReference type="Proteomes" id="UP000244908">
    <property type="component" value="Chromosome"/>
</dbReference>
<dbReference type="Pfam" id="PF00989">
    <property type="entry name" value="PAS"/>
    <property type="match status" value="1"/>
</dbReference>
<evidence type="ECO:0000256" key="6">
    <source>
        <dbReference type="ARBA" id="ARBA00022475"/>
    </source>
</evidence>
<keyword evidence="14 18" id="KW-1133">Transmembrane helix</keyword>
<keyword evidence="5" id="KW-0813">Transport</keyword>
<dbReference type="GO" id="GO:0004721">
    <property type="term" value="F:phosphoprotein phosphatase activity"/>
    <property type="evidence" value="ECO:0007669"/>
    <property type="project" value="InterPro"/>
</dbReference>
<accession>A0A2Y9TV71</accession>
<keyword evidence="12 20" id="KW-0418">Kinase</keyword>
<dbReference type="SUPFAM" id="SSF55785">
    <property type="entry name" value="PYP-like sensor domain (PAS domain)"/>
    <property type="match status" value="1"/>
</dbReference>
<dbReference type="SUPFAM" id="SSF55874">
    <property type="entry name" value="ATPase domain of HSP90 chaperone/DNA topoisomerase II/histidine kinase"/>
    <property type="match status" value="1"/>
</dbReference>
<evidence type="ECO:0000256" key="10">
    <source>
        <dbReference type="ARBA" id="ARBA00022692"/>
    </source>
</evidence>
<evidence type="ECO:0000256" key="16">
    <source>
        <dbReference type="ARBA" id="ARBA00023136"/>
    </source>
</evidence>
<dbReference type="SMART" id="SM00091">
    <property type="entry name" value="PAS"/>
    <property type="match status" value="1"/>
</dbReference>
<evidence type="ECO:0000256" key="3">
    <source>
        <dbReference type="ARBA" id="ARBA00012438"/>
    </source>
</evidence>
<keyword evidence="13" id="KW-0067">ATP-binding</keyword>
<dbReference type="CDD" id="cd00130">
    <property type="entry name" value="PAS"/>
    <property type="match status" value="1"/>
</dbReference>
<dbReference type="PROSITE" id="PS50109">
    <property type="entry name" value="HIS_KIN"/>
    <property type="match status" value="1"/>
</dbReference>
<dbReference type="InterPro" id="IPR036890">
    <property type="entry name" value="HATPase_C_sf"/>
</dbReference>
<evidence type="ECO:0000313" key="20">
    <source>
        <dbReference type="EMBL" id="AWH87429.1"/>
    </source>
</evidence>
<dbReference type="EMBL" id="CP029185">
    <property type="protein sequence ID" value="AWH87429.1"/>
    <property type="molecule type" value="Genomic_DNA"/>
</dbReference>
<feature type="transmembrane region" description="Helical" evidence="18">
    <location>
        <begin position="12"/>
        <end position="28"/>
    </location>
</feature>
<dbReference type="InterPro" id="IPR003594">
    <property type="entry name" value="HATPase_dom"/>
</dbReference>
<dbReference type="Gene3D" id="3.30.565.10">
    <property type="entry name" value="Histidine kinase-like ATPase, C-terminal domain"/>
    <property type="match status" value="1"/>
</dbReference>
<dbReference type="GO" id="GO:0005886">
    <property type="term" value="C:plasma membrane"/>
    <property type="evidence" value="ECO:0007669"/>
    <property type="project" value="UniProtKB-SubCell"/>
</dbReference>
<evidence type="ECO:0000256" key="11">
    <source>
        <dbReference type="ARBA" id="ARBA00022741"/>
    </source>
</evidence>
<keyword evidence="10 18" id="KW-0812">Transmembrane</keyword>
<dbReference type="KEGG" id="lpv:HYN51_01950"/>
<proteinExistence type="predicted"/>
<evidence type="ECO:0000256" key="7">
    <source>
        <dbReference type="ARBA" id="ARBA00022553"/>
    </source>
</evidence>
<name>A0A2Y9TV71_9GAMM</name>
<evidence type="ECO:0000256" key="14">
    <source>
        <dbReference type="ARBA" id="ARBA00022989"/>
    </source>
</evidence>